<evidence type="ECO:0000313" key="2">
    <source>
        <dbReference type="Proteomes" id="UP000309997"/>
    </source>
</evidence>
<proteinExistence type="predicted"/>
<feature type="non-terminal residue" evidence="1">
    <location>
        <position position="52"/>
    </location>
</feature>
<keyword evidence="2" id="KW-1185">Reference proteome</keyword>
<organism evidence="1 2">
    <name type="scientific">Populus alba</name>
    <name type="common">White poplar</name>
    <dbReference type="NCBI Taxonomy" id="43335"/>
    <lineage>
        <taxon>Eukaryota</taxon>
        <taxon>Viridiplantae</taxon>
        <taxon>Streptophyta</taxon>
        <taxon>Embryophyta</taxon>
        <taxon>Tracheophyta</taxon>
        <taxon>Spermatophyta</taxon>
        <taxon>Magnoliopsida</taxon>
        <taxon>eudicotyledons</taxon>
        <taxon>Gunneridae</taxon>
        <taxon>Pentapetalae</taxon>
        <taxon>rosids</taxon>
        <taxon>fabids</taxon>
        <taxon>Malpighiales</taxon>
        <taxon>Salicaceae</taxon>
        <taxon>Saliceae</taxon>
        <taxon>Populus</taxon>
    </lineage>
</organism>
<evidence type="ECO:0000313" key="1">
    <source>
        <dbReference type="EMBL" id="KAL3609256.1"/>
    </source>
</evidence>
<comment type="caution">
    <text evidence="1">The sequence shown here is derived from an EMBL/GenBank/DDBJ whole genome shotgun (WGS) entry which is preliminary data.</text>
</comment>
<dbReference type="Proteomes" id="UP000309997">
    <property type="component" value="Unassembled WGS sequence"/>
</dbReference>
<dbReference type="EMBL" id="RCHU02000001">
    <property type="protein sequence ID" value="KAL3609256.1"/>
    <property type="molecule type" value="Genomic_DNA"/>
</dbReference>
<gene>
    <name evidence="1" type="ORF">D5086_000276</name>
</gene>
<protein>
    <submittedName>
        <fullName evidence="1">Uncharacterized protein</fullName>
    </submittedName>
</protein>
<reference evidence="1 2" key="1">
    <citation type="journal article" date="2024" name="Plant Biotechnol. J.">
        <title>Genome and CRISPR/Cas9 system of a widespread forest tree (Populus alba) in the world.</title>
        <authorList>
            <person name="Liu Y.J."/>
            <person name="Jiang P.F."/>
            <person name="Han X.M."/>
            <person name="Li X.Y."/>
            <person name="Wang H.M."/>
            <person name="Wang Y.J."/>
            <person name="Wang X.X."/>
            <person name="Zeng Q.Y."/>
        </authorList>
    </citation>
    <scope>NUCLEOTIDE SEQUENCE [LARGE SCALE GENOMIC DNA]</scope>
    <source>
        <strain evidence="2">cv. PAL-ZL1</strain>
    </source>
</reference>
<sequence length="52" mass="6206">MFGRKAWRNDETGFIPQQEKVRRLEKTLMVSGFEVILFDFSWMSCEMMDKVG</sequence>
<accession>A0ACC4CVC9</accession>
<name>A0ACC4CVC9_POPAL</name>